<feature type="transmembrane region" description="Helical" evidence="1">
    <location>
        <begin position="376"/>
        <end position="394"/>
    </location>
</feature>
<proteinExistence type="predicted"/>
<evidence type="ECO:0000256" key="1">
    <source>
        <dbReference type="SAM" id="Phobius"/>
    </source>
</evidence>
<accession>A0A7Z1AG99</accession>
<feature type="transmembrane region" description="Helical" evidence="1">
    <location>
        <begin position="325"/>
        <end position="344"/>
    </location>
</feature>
<feature type="transmembrane region" description="Helical" evidence="1">
    <location>
        <begin position="20"/>
        <end position="45"/>
    </location>
</feature>
<name>A0A7Z1AG99_9GAMM</name>
<dbReference type="AlphaFoldDB" id="A0A7Z1AG99"/>
<keyword evidence="1" id="KW-1133">Transmembrane helix</keyword>
<feature type="transmembrane region" description="Helical" evidence="1">
    <location>
        <begin position="189"/>
        <end position="207"/>
    </location>
</feature>
<keyword evidence="1" id="KW-0812">Transmembrane</keyword>
<feature type="transmembrane region" description="Helical" evidence="1">
    <location>
        <begin position="57"/>
        <end position="79"/>
    </location>
</feature>
<evidence type="ECO:0008006" key="4">
    <source>
        <dbReference type="Google" id="ProtNLM"/>
    </source>
</evidence>
<dbReference type="EMBL" id="MARB01000004">
    <property type="protein sequence ID" value="ODJ88781.1"/>
    <property type="molecule type" value="Genomic_DNA"/>
</dbReference>
<dbReference type="PANTHER" id="PTHR37422">
    <property type="entry name" value="TEICHURONIC ACID BIOSYNTHESIS PROTEIN TUAE"/>
    <property type="match status" value="1"/>
</dbReference>
<keyword evidence="1" id="KW-0472">Membrane</keyword>
<comment type="caution">
    <text evidence="2">The sequence shown here is derived from an EMBL/GenBank/DDBJ whole genome shotgun (WGS) entry which is preliminary data.</text>
</comment>
<evidence type="ECO:0000313" key="2">
    <source>
        <dbReference type="EMBL" id="ODJ88781.1"/>
    </source>
</evidence>
<feature type="transmembrane region" description="Helical" evidence="1">
    <location>
        <begin position="85"/>
        <end position="105"/>
    </location>
</feature>
<evidence type="ECO:0000313" key="3">
    <source>
        <dbReference type="Proteomes" id="UP000094769"/>
    </source>
</evidence>
<feature type="transmembrane region" description="Helical" evidence="1">
    <location>
        <begin position="351"/>
        <end position="370"/>
    </location>
</feature>
<gene>
    <name evidence="2" type="ORF">CODIS_08750</name>
</gene>
<feature type="transmembrane region" description="Helical" evidence="1">
    <location>
        <begin position="158"/>
        <end position="182"/>
    </location>
</feature>
<dbReference type="Proteomes" id="UP000094769">
    <property type="component" value="Unassembled WGS sequence"/>
</dbReference>
<sequence length="402" mass="44601">MLFMKLTDYMYSIWVLSLPFYSLGVVGTLSFDNLLAPLVFMLSVYKFNYSRKTINKKFIVFFLVVMFLIYTIGITVSVFDNQNHVKTMLFSAIKYSLYFFIPVLYINGIKEIKTTLLLISFIAVIGCISVFFVSIGILELERIRLSPSRLSFIDIPKATGLISNYGDLAIVSSIAILTTFIAKDFMAGITAKIYILVIYFAILFGYLGAQSRSMVLSAIASIVVYWYVERKQRNVTSVIFLNVFFVIMGIGTIVSLLLLYGSNITDSLATWGGRQAAITADDRIRQYAFSWEIVKSSPLVGDGKQVIESGIIIHNLWLSTLAQGGIVSGIAVLLIFVIAFYVNLQKQTSDLLKKVSALSAGAVVSIFVAGEFYGGFTYIFLFSLGVATVSTSVLRKDASINK</sequence>
<keyword evidence="3" id="KW-1185">Reference proteome</keyword>
<feature type="transmembrane region" description="Helical" evidence="1">
    <location>
        <begin position="213"/>
        <end position="228"/>
    </location>
</feature>
<feature type="transmembrane region" description="Helical" evidence="1">
    <location>
        <begin position="240"/>
        <end position="261"/>
    </location>
</feature>
<reference evidence="2 3" key="1">
    <citation type="submission" date="2016-06" db="EMBL/GenBank/DDBJ databases">
        <title>Genome sequence of endosymbiont of Candidatus Endolucinida thiodiazotropha.</title>
        <authorList>
            <person name="Poehlein A."/>
            <person name="Koenig S."/>
            <person name="Heiden S.E."/>
            <person name="Thuermer A."/>
            <person name="Voget S."/>
            <person name="Daniel R."/>
            <person name="Markert S."/>
            <person name="Gros O."/>
            <person name="Schweder T."/>
        </authorList>
    </citation>
    <scope>NUCLEOTIDE SEQUENCE [LARGE SCALE GENOMIC DNA]</scope>
    <source>
        <strain evidence="2 3">COS</strain>
    </source>
</reference>
<dbReference type="PANTHER" id="PTHR37422:SF13">
    <property type="entry name" value="LIPOPOLYSACCHARIDE BIOSYNTHESIS PROTEIN PA4999-RELATED"/>
    <property type="match status" value="1"/>
</dbReference>
<organism evidence="2 3">
    <name type="scientific">Candidatus Thiodiazotropha endolucinida</name>
    <dbReference type="NCBI Taxonomy" id="1655433"/>
    <lineage>
        <taxon>Bacteria</taxon>
        <taxon>Pseudomonadati</taxon>
        <taxon>Pseudomonadota</taxon>
        <taxon>Gammaproteobacteria</taxon>
        <taxon>Chromatiales</taxon>
        <taxon>Sedimenticolaceae</taxon>
        <taxon>Candidatus Thiodiazotropha</taxon>
    </lineage>
</organism>
<protein>
    <recommendedName>
        <fullName evidence="4">O-antigen polymerase</fullName>
    </recommendedName>
</protein>
<dbReference type="InterPro" id="IPR051533">
    <property type="entry name" value="WaaL-like"/>
</dbReference>
<feature type="transmembrane region" description="Helical" evidence="1">
    <location>
        <begin position="117"/>
        <end position="138"/>
    </location>
</feature>